<evidence type="ECO:0000256" key="16">
    <source>
        <dbReference type="ARBA" id="ARBA00047632"/>
    </source>
</evidence>
<comment type="pathway">
    <text evidence="3 17 18">Cell wall biogenesis; peptidoglycan biosynthesis.</text>
</comment>
<evidence type="ECO:0000256" key="3">
    <source>
        <dbReference type="ARBA" id="ARBA00004752"/>
    </source>
</evidence>
<sequence>MKTKTRWKNTEVLVLGLARSGTEAAKLLYRLGADVTVNDQAPYEGNIQAQELEKLGIKVVCGGHPPNLVHSGLKALVKNPGIRYDHPIVEKAVQLGVPVLTEIQTAFDAADCPIISVTGSNGKTTTTSYIGEMFKEDGPKAVVAGNIGRPASEAVQSTDSSDVLVMELSSFQLLGIDTFRPKVAVLLNLVDAHLDYHGSRDEYIRAKKQIFRYQTSDDYLVYNEDDPAVVEMVKTSAAHKVPFSLKRDLPEGACVKKQAIWLFGKELLSLKEFSLPGEHNTANALAAAAAASIGGASKAQIRKVLRTFSGVEHRLQFIKEWKGRRFYNNSKATNVPATITALKAFEEPVILIGGGLDRGLAFDELEKYMGKVKAVFTYGETAEKIAETARKVSVKNVKTFEILNDAVDEAVGCSEDGDVILLSPSCASWDQYRTFEERGDTFIRTVERLTAETSTGGQK</sequence>
<reference evidence="21 22" key="1">
    <citation type="submission" date="2018-03" db="EMBL/GenBank/DDBJ databases">
        <title>Alkalicoccus saliphilus sp. nov., isolated from a mineral pool.</title>
        <authorList>
            <person name="Zhao B."/>
        </authorList>
    </citation>
    <scope>NUCLEOTIDE SEQUENCE [LARGE SCALE GENOMIC DNA]</scope>
    <source>
        <strain evidence="21 22">6AG</strain>
    </source>
</reference>
<evidence type="ECO:0000256" key="8">
    <source>
        <dbReference type="ARBA" id="ARBA00022598"/>
    </source>
</evidence>
<evidence type="ECO:0000313" key="21">
    <source>
        <dbReference type="EMBL" id="PTL39711.1"/>
    </source>
</evidence>
<dbReference type="GO" id="GO:0005737">
    <property type="term" value="C:cytoplasm"/>
    <property type="evidence" value="ECO:0007669"/>
    <property type="project" value="UniProtKB-SubCell"/>
</dbReference>
<comment type="similarity">
    <text evidence="4 17">Belongs to the MurCDEF family.</text>
</comment>
<dbReference type="RefSeq" id="WP_107583967.1">
    <property type="nucleotide sequence ID" value="NZ_PZJJ01000005.1"/>
</dbReference>
<dbReference type="Pfam" id="PF02875">
    <property type="entry name" value="Mur_ligase_C"/>
    <property type="match status" value="1"/>
</dbReference>
<evidence type="ECO:0000256" key="4">
    <source>
        <dbReference type="ARBA" id="ARBA00010416"/>
    </source>
</evidence>
<evidence type="ECO:0000256" key="10">
    <source>
        <dbReference type="ARBA" id="ARBA00022840"/>
    </source>
</evidence>
<dbReference type="Pfam" id="PF08245">
    <property type="entry name" value="Mur_ligase_M"/>
    <property type="match status" value="1"/>
</dbReference>
<comment type="catalytic activity">
    <reaction evidence="16 17 18">
        <text>UDP-N-acetyl-alpha-D-muramoyl-L-alanine + D-glutamate + ATP = UDP-N-acetyl-alpha-D-muramoyl-L-alanyl-D-glutamate + ADP + phosphate + H(+)</text>
        <dbReference type="Rhea" id="RHEA:16429"/>
        <dbReference type="ChEBI" id="CHEBI:15378"/>
        <dbReference type="ChEBI" id="CHEBI:29986"/>
        <dbReference type="ChEBI" id="CHEBI:30616"/>
        <dbReference type="ChEBI" id="CHEBI:43474"/>
        <dbReference type="ChEBI" id="CHEBI:83898"/>
        <dbReference type="ChEBI" id="CHEBI:83900"/>
        <dbReference type="ChEBI" id="CHEBI:456216"/>
        <dbReference type="EC" id="6.3.2.9"/>
    </reaction>
</comment>
<evidence type="ECO:0000256" key="2">
    <source>
        <dbReference type="ARBA" id="ARBA00004496"/>
    </source>
</evidence>
<evidence type="ECO:0000256" key="13">
    <source>
        <dbReference type="ARBA" id="ARBA00023316"/>
    </source>
</evidence>
<evidence type="ECO:0000256" key="14">
    <source>
        <dbReference type="ARBA" id="ARBA00030398"/>
    </source>
</evidence>
<evidence type="ECO:0000256" key="6">
    <source>
        <dbReference type="ARBA" id="ARBA00015655"/>
    </source>
</evidence>
<dbReference type="SUPFAM" id="SSF53623">
    <property type="entry name" value="MurD-like peptide ligases, catalytic domain"/>
    <property type="match status" value="1"/>
</dbReference>
<dbReference type="InterPro" id="IPR036565">
    <property type="entry name" value="Mur-like_cat_sf"/>
</dbReference>
<dbReference type="Gene3D" id="3.40.1190.10">
    <property type="entry name" value="Mur-like, catalytic domain"/>
    <property type="match status" value="1"/>
</dbReference>
<evidence type="ECO:0000256" key="18">
    <source>
        <dbReference type="RuleBase" id="RU003664"/>
    </source>
</evidence>
<evidence type="ECO:0000256" key="15">
    <source>
        <dbReference type="ARBA" id="ARBA00032324"/>
    </source>
</evidence>
<dbReference type="EMBL" id="PZJJ01000005">
    <property type="protein sequence ID" value="PTL39711.1"/>
    <property type="molecule type" value="Genomic_DNA"/>
</dbReference>
<dbReference type="SUPFAM" id="SSF53244">
    <property type="entry name" value="MurD-like peptide ligases, peptide-binding domain"/>
    <property type="match status" value="1"/>
</dbReference>
<dbReference type="HAMAP" id="MF_00639">
    <property type="entry name" value="MurD"/>
    <property type="match status" value="1"/>
</dbReference>
<dbReference type="PANTHER" id="PTHR43692">
    <property type="entry name" value="UDP-N-ACETYLMURAMOYLALANINE--D-GLUTAMATE LIGASE"/>
    <property type="match status" value="1"/>
</dbReference>
<feature type="domain" description="Mur ligase C-terminal" evidence="19">
    <location>
        <begin position="313"/>
        <end position="426"/>
    </location>
</feature>
<keyword evidence="11 17" id="KW-0133">Cell shape</keyword>
<feature type="binding site" evidence="17">
    <location>
        <begin position="119"/>
        <end position="125"/>
    </location>
    <ligand>
        <name>ATP</name>
        <dbReference type="ChEBI" id="CHEBI:30616"/>
    </ligand>
</feature>
<keyword evidence="13 17" id="KW-0961">Cell wall biogenesis/degradation</keyword>
<accession>A0A2T4U8I9</accession>
<dbReference type="Gene3D" id="3.40.50.720">
    <property type="entry name" value="NAD(P)-binding Rossmann-like Domain"/>
    <property type="match status" value="1"/>
</dbReference>
<evidence type="ECO:0000256" key="7">
    <source>
        <dbReference type="ARBA" id="ARBA00022490"/>
    </source>
</evidence>
<dbReference type="InterPro" id="IPR036615">
    <property type="entry name" value="Mur_ligase_C_dom_sf"/>
</dbReference>
<evidence type="ECO:0000256" key="1">
    <source>
        <dbReference type="ARBA" id="ARBA00002734"/>
    </source>
</evidence>
<dbReference type="Pfam" id="PF21799">
    <property type="entry name" value="MurD-like_N"/>
    <property type="match status" value="1"/>
</dbReference>
<dbReference type="OrthoDB" id="9809796at2"/>
<dbReference type="GO" id="GO:0005524">
    <property type="term" value="F:ATP binding"/>
    <property type="evidence" value="ECO:0007669"/>
    <property type="project" value="UniProtKB-UniRule"/>
</dbReference>
<keyword evidence="17 18" id="KW-0131">Cell cycle</keyword>
<dbReference type="InterPro" id="IPR013221">
    <property type="entry name" value="Mur_ligase_cen"/>
</dbReference>
<comment type="function">
    <text evidence="1 17 18">Cell wall formation. Catalyzes the addition of glutamate to the nucleotide precursor UDP-N-acetylmuramoyl-L-alanine (UMA).</text>
</comment>
<evidence type="ECO:0000256" key="17">
    <source>
        <dbReference type="HAMAP-Rule" id="MF_00639"/>
    </source>
</evidence>
<dbReference type="InterPro" id="IPR004101">
    <property type="entry name" value="Mur_ligase_C"/>
</dbReference>
<keyword evidence="12 17" id="KW-0573">Peptidoglycan synthesis</keyword>
<gene>
    <name evidence="17" type="primary">murD</name>
    <name evidence="21" type="ORF">C6Y45_05175</name>
</gene>
<dbReference type="UniPathway" id="UPA00219"/>
<dbReference type="SUPFAM" id="SSF51984">
    <property type="entry name" value="MurCD N-terminal domain"/>
    <property type="match status" value="1"/>
</dbReference>
<dbReference type="Proteomes" id="UP000240509">
    <property type="component" value="Unassembled WGS sequence"/>
</dbReference>
<evidence type="ECO:0000256" key="12">
    <source>
        <dbReference type="ARBA" id="ARBA00022984"/>
    </source>
</evidence>
<keyword evidence="7 17" id="KW-0963">Cytoplasm</keyword>
<evidence type="ECO:0000256" key="11">
    <source>
        <dbReference type="ARBA" id="ARBA00022960"/>
    </source>
</evidence>
<evidence type="ECO:0000259" key="19">
    <source>
        <dbReference type="Pfam" id="PF02875"/>
    </source>
</evidence>
<dbReference type="GO" id="GO:0008360">
    <property type="term" value="P:regulation of cell shape"/>
    <property type="evidence" value="ECO:0007669"/>
    <property type="project" value="UniProtKB-KW"/>
</dbReference>
<proteinExistence type="inferred from homology"/>
<evidence type="ECO:0000256" key="9">
    <source>
        <dbReference type="ARBA" id="ARBA00022741"/>
    </source>
</evidence>
<comment type="caution">
    <text evidence="21">The sequence shown here is derived from an EMBL/GenBank/DDBJ whole genome shotgun (WGS) entry which is preliminary data.</text>
</comment>
<comment type="subcellular location">
    <subcellularLocation>
        <location evidence="2 17 18">Cytoplasm</location>
    </subcellularLocation>
</comment>
<dbReference type="AlphaFoldDB" id="A0A2T4U8I9"/>
<evidence type="ECO:0000256" key="5">
    <source>
        <dbReference type="ARBA" id="ARBA00012212"/>
    </source>
</evidence>
<dbReference type="NCBIfam" id="TIGR01087">
    <property type="entry name" value="murD"/>
    <property type="match status" value="1"/>
</dbReference>
<dbReference type="GO" id="GO:0009252">
    <property type="term" value="P:peptidoglycan biosynthetic process"/>
    <property type="evidence" value="ECO:0007669"/>
    <property type="project" value="UniProtKB-UniRule"/>
</dbReference>
<name>A0A2T4U8I9_9BACI</name>
<dbReference type="GO" id="GO:0051301">
    <property type="term" value="P:cell division"/>
    <property type="evidence" value="ECO:0007669"/>
    <property type="project" value="UniProtKB-KW"/>
</dbReference>
<evidence type="ECO:0000313" key="22">
    <source>
        <dbReference type="Proteomes" id="UP000240509"/>
    </source>
</evidence>
<dbReference type="EC" id="6.3.2.9" evidence="5 17"/>
<dbReference type="Gene3D" id="3.90.190.20">
    <property type="entry name" value="Mur ligase, C-terminal domain"/>
    <property type="match status" value="1"/>
</dbReference>
<evidence type="ECO:0000259" key="20">
    <source>
        <dbReference type="Pfam" id="PF08245"/>
    </source>
</evidence>
<dbReference type="InterPro" id="IPR005762">
    <property type="entry name" value="MurD"/>
</dbReference>
<keyword evidence="17 18" id="KW-0132">Cell division</keyword>
<dbReference type="GO" id="GO:0008764">
    <property type="term" value="F:UDP-N-acetylmuramoylalanine-D-glutamate ligase activity"/>
    <property type="evidence" value="ECO:0007669"/>
    <property type="project" value="UniProtKB-UniRule"/>
</dbReference>
<dbReference type="GO" id="GO:0071555">
    <property type="term" value="P:cell wall organization"/>
    <property type="evidence" value="ECO:0007669"/>
    <property type="project" value="UniProtKB-KW"/>
</dbReference>
<keyword evidence="10 17" id="KW-0067">ATP-binding</keyword>
<dbReference type="PANTHER" id="PTHR43692:SF1">
    <property type="entry name" value="UDP-N-ACETYLMURAMOYLALANINE--D-GLUTAMATE LIGASE"/>
    <property type="match status" value="1"/>
</dbReference>
<organism evidence="21 22">
    <name type="scientific">Alkalicoccus saliphilus</name>
    <dbReference type="NCBI Taxonomy" id="200989"/>
    <lineage>
        <taxon>Bacteria</taxon>
        <taxon>Bacillati</taxon>
        <taxon>Bacillota</taxon>
        <taxon>Bacilli</taxon>
        <taxon>Bacillales</taxon>
        <taxon>Bacillaceae</taxon>
        <taxon>Alkalicoccus</taxon>
    </lineage>
</organism>
<keyword evidence="9 17" id="KW-0547">Nucleotide-binding</keyword>
<protein>
    <recommendedName>
        <fullName evidence="6 17">UDP-N-acetylmuramoylalanine--D-glutamate ligase</fullName>
        <ecNumber evidence="5 17">6.3.2.9</ecNumber>
    </recommendedName>
    <alternativeName>
        <fullName evidence="15 17">D-glutamic acid-adding enzyme</fullName>
    </alternativeName>
    <alternativeName>
        <fullName evidence="14 17">UDP-N-acetylmuramoyl-L-alanyl-D-glutamate synthetase</fullName>
    </alternativeName>
</protein>
<keyword evidence="22" id="KW-1185">Reference proteome</keyword>
<feature type="domain" description="Mur ligase central" evidence="20">
    <location>
        <begin position="117"/>
        <end position="291"/>
    </location>
</feature>
<keyword evidence="8 17" id="KW-0436">Ligase</keyword>